<sequence length="52" mass="5984">MDQVLSEFATYIIKYLVFLVLAVLGFIAGTKWRKSKDMKTVEEAKNSEEVRS</sequence>
<protein>
    <recommendedName>
        <fullName evidence="4">Vanadium nitrogenase</fullName>
    </recommendedName>
</protein>
<feature type="transmembrane region" description="Helical" evidence="1">
    <location>
        <begin position="12"/>
        <end position="29"/>
    </location>
</feature>
<dbReference type="EMBL" id="FUXA01000006">
    <property type="protein sequence ID" value="SJZ60056.1"/>
    <property type="molecule type" value="Genomic_DNA"/>
</dbReference>
<proteinExistence type="predicted"/>
<organism evidence="2 3">
    <name type="scientific">Eubacterium ruminantium</name>
    <dbReference type="NCBI Taxonomy" id="42322"/>
    <lineage>
        <taxon>Bacteria</taxon>
        <taxon>Bacillati</taxon>
        <taxon>Bacillota</taxon>
        <taxon>Clostridia</taxon>
        <taxon>Eubacteriales</taxon>
        <taxon>Eubacteriaceae</taxon>
        <taxon>Eubacterium</taxon>
    </lineage>
</organism>
<keyword evidence="1" id="KW-0472">Membrane</keyword>
<gene>
    <name evidence="2" type="ORF">SAMN02745110_01022</name>
</gene>
<keyword evidence="1" id="KW-0812">Transmembrane</keyword>
<keyword evidence="3" id="KW-1185">Reference proteome</keyword>
<reference evidence="2 3" key="1">
    <citation type="submission" date="2017-02" db="EMBL/GenBank/DDBJ databases">
        <authorList>
            <person name="Peterson S.W."/>
        </authorList>
    </citation>
    <scope>NUCLEOTIDE SEQUENCE [LARGE SCALE GENOMIC DNA]</scope>
    <source>
        <strain evidence="2 3">ATCC 17233</strain>
    </source>
</reference>
<evidence type="ECO:0008006" key="4">
    <source>
        <dbReference type="Google" id="ProtNLM"/>
    </source>
</evidence>
<evidence type="ECO:0000256" key="1">
    <source>
        <dbReference type="SAM" id="Phobius"/>
    </source>
</evidence>
<dbReference type="RefSeq" id="WP_159444087.1">
    <property type="nucleotide sequence ID" value="NZ_CACZYW010000001.1"/>
</dbReference>
<evidence type="ECO:0000313" key="3">
    <source>
        <dbReference type="Proteomes" id="UP000189857"/>
    </source>
</evidence>
<accession>A0A1T4LZG8</accession>
<dbReference type="Proteomes" id="UP000189857">
    <property type="component" value="Unassembled WGS sequence"/>
</dbReference>
<keyword evidence="1" id="KW-1133">Transmembrane helix</keyword>
<name>A0A1T4LZG8_9FIRM</name>
<evidence type="ECO:0000313" key="2">
    <source>
        <dbReference type="EMBL" id="SJZ60056.1"/>
    </source>
</evidence>
<dbReference type="AlphaFoldDB" id="A0A1T4LZG8"/>